<evidence type="ECO:0000256" key="1">
    <source>
        <dbReference type="SAM" id="SignalP"/>
    </source>
</evidence>
<keyword evidence="3" id="KW-1185">Reference proteome</keyword>
<evidence type="ECO:0000313" key="2">
    <source>
        <dbReference type="EMBL" id="KAK8096182.1"/>
    </source>
</evidence>
<name>A0AAW0QAE7_9PEZI</name>
<proteinExistence type="predicted"/>
<protein>
    <submittedName>
        <fullName evidence="2">Uncharacterized protein</fullName>
    </submittedName>
</protein>
<organism evidence="2 3">
    <name type="scientific">Apiospora kogelbergensis</name>
    <dbReference type="NCBI Taxonomy" id="1337665"/>
    <lineage>
        <taxon>Eukaryota</taxon>
        <taxon>Fungi</taxon>
        <taxon>Dikarya</taxon>
        <taxon>Ascomycota</taxon>
        <taxon>Pezizomycotina</taxon>
        <taxon>Sordariomycetes</taxon>
        <taxon>Xylariomycetidae</taxon>
        <taxon>Amphisphaeriales</taxon>
        <taxon>Apiosporaceae</taxon>
        <taxon>Apiospora</taxon>
    </lineage>
</organism>
<feature type="chain" id="PRO_5043911966" evidence="1">
    <location>
        <begin position="30"/>
        <end position="225"/>
    </location>
</feature>
<dbReference type="EMBL" id="JAQQWP010000011">
    <property type="protein sequence ID" value="KAK8096182.1"/>
    <property type="molecule type" value="Genomic_DNA"/>
</dbReference>
<reference evidence="2 3" key="1">
    <citation type="submission" date="2023-01" db="EMBL/GenBank/DDBJ databases">
        <title>Analysis of 21 Apiospora genomes using comparative genomics revels a genus with tremendous synthesis potential of carbohydrate active enzymes and secondary metabolites.</title>
        <authorList>
            <person name="Sorensen T."/>
        </authorList>
    </citation>
    <scope>NUCLEOTIDE SEQUENCE [LARGE SCALE GENOMIC DNA]</scope>
    <source>
        <strain evidence="2 3">CBS 117206</strain>
    </source>
</reference>
<comment type="caution">
    <text evidence="2">The sequence shown here is derived from an EMBL/GenBank/DDBJ whole genome shotgun (WGS) entry which is preliminary data.</text>
</comment>
<feature type="signal peptide" evidence="1">
    <location>
        <begin position="1"/>
        <end position="29"/>
    </location>
</feature>
<keyword evidence="1" id="KW-0732">Signal</keyword>
<dbReference type="AlphaFoldDB" id="A0AAW0QAE7"/>
<evidence type="ECO:0000313" key="3">
    <source>
        <dbReference type="Proteomes" id="UP001392437"/>
    </source>
</evidence>
<accession>A0AAW0QAE7</accession>
<gene>
    <name evidence="2" type="ORF">PG999_014204</name>
</gene>
<dbReference type="Proteomes" id="UP001392437">
    <property type="component" value="Unassembled WGS sequence"/>
</dbReference>
<sequence>MKSTLGLSTACRQGLILACSISALGVAEAACNADNCYRALFPCASPAALSTASAYCQTITASGTTATNHPTRAVSACGTTPAHYLSACASAPPTPTSTLCPGPSPTPGNVLPNGDFECGLAPWTAEAPHPSSVAYRVTDSAAGPGRRRAHRFSDPRCGFIGVMVNDEPLRTVDATDHGADRAGSWTANQVDYTPAADSVRVTFEYILGPLLCSVRLDTVSLTPLH</sequence>